<reference evidence="4 5" key="1">
    <citation type="submission" date="2016-06" db="EMBL/GenBank/DDBJ databases">
        <title>Complete genome sequence of a deep-branching marine Gamma Proteobacterium Woeseia oceani type strain XK5.</title>
        <authorList>
            <person name="Mu D."/>
            <person name="Du Z."/>
        </authorList>
    </citation>
    <scope>NUCLEOTIDE SEQUENCE [LARGE SCALE GENOMIC DNA]</scope>
    <source>
        <strain evidence="4 5">XK5</strain>
    </source>
</reference>
<dbReference type="KEGG" id="woc:BA177_07140"/>
<dbReference type="InterPro" id="IPR016163">
    <property type="entry name" value="Ald_DH_C"/>
</dbReference>
<protein>
    <submittedName>
        <fullName evidence="4">Aldehyde dehydrogenase PuuC</fullName>
    </submittedName>
</protein>
<dbReference type="SUPFAM" id="SSF53720">
    <property type="entry name" value="ALDH-like"/>
    <property type="match status" value="1"/>
</dbReference>
<dbReference type="Proteomes" id="UP000092695">
    <property type="component" value="Chromosome"/>
</dbReference>
<evidence type="ECO:0000256" key="1">
    <source>
        <dbReference type="ARBA" id="ARBA00009986"/>
    </source>
</evidence>
<evidence type="ECO:0000259" key="3">
    <source>
        <dbReference type="Pfam" id="PF00171"/>
    </source>
</evidence>
<dbReference type="Gene3D" id="3.40.309.10">
    <property type="entry name" value="Aldehyde Dehydrogenase, Chain A, domain 2"/>
    <property type="match status" value="1"/>
</dbReference>
<dbReference type="InterPro" id="IPR016160">
    <property type="entry name" value="Ald_DH_CS_CYS"/>
</dbReference>
<dbReference type="GO" id="GO:0004030">
    <property type="term" value="F:aldehyde dehydrogenase [NAD(P)+] activity"/>
    <property type="evidence" value="ECO:0007669"/>
    <property type="project" value="UniProtKB-ARBA"/>
</dbReference>
<evidence type="ECO:0000256" key="2">
    <source>
        <dbReference type="ARBA" id="ARBA00023002"/>
    </source>
</evidence>
<dbReference type="PANTHER" id="PTHR11699">
    <property type="entry name" value="ALDEHYDE DEHYDROGENASE-RELATED"/>
    <property type="match status" value="1"/>
</dbReference>
<dbReference type="OrthoDB" id="9812625at2"/>
<evidence type="ECO:0000313" key="5">
    <source>
        <dbReference type="Proteomes" id="UP000092695"/>
    </source>
</evidence>
<dbReference type="STRING" id="1548547.BA177_07140"/>
<dbReference type="AlphaFoldDB" id="A0A193LES7"/>
<dbReference type="InterPro" id="IPR016162">
    <property type="entry name" value="Ald_DH_N"/>
</dbReference>
<dbReference type="FunFam" id="3.40.605.10:FF:000001">
    <property type="entry name" value="Aldehyde dehydrogenase 1"/>
    <property type="match status" value="1"/>
</dbReference>
<gene>
    <name evidence="4" type="ORF">BA177_07140</name>
</gene>
<dbReference type="PROSITE" id="PS00070">
    <property type="entry name" value="ALDEHYDE_DEHYDR_CYS"/>
    <property type="match status" value="1"/>
</dbReference>
<keyword evidence="2" id="KW-0560">Oxidoreductase</keyword>
<dbReference type="InterPro" id="IPR016161">
    <property type="entry name" value="Ald_DH/histidinol_DH"/>
</dbReference>
<comment type="similarity">
    <text evidence="1">Belongs to the aldehyde dehydrogenase family.</text>
</comment>
<sequence>MCALSKDDWLRRASKLRPDGNHFIAGRSMASLDGRSFDIVNPATAAVHSTAARGSAQDIDAAVLAARRAFPAWSGMAPRERLRVLMDFADRIEADGENLALMDTLDMGMPISNMIDGEVPEAAGIFRFFAETIDKLNGQVTRTDVSAFNYILHEPLGVVGAITPWNFPLTQAAGKIAPALAAGNTLVLKPSEESPLSATRMAQLFIEAGGPPGVFNVVNGLGAEAGKALALHMDVAKIAFTGSVAVGRKMMVYSGESNLKHVATELGGKSPQIILADVGDVDFAVDCAIHGIFGNTGQVCNAASRMLVHASVHDEFVEKLTALTPSYYLPGDPLDPGTTLGPLVSQRQQETVLGYLETGRQEGATLVFGGNRPAAFDTGYYVEPSLFTGVDNGMRIAQEEIFGPVASVIRVQSDEEAIQIANDSIYGLTASVFTRDLAKAHRLARDIQAGVVWINTINESDMTMPWGGVKQSGNGRDNCLATMYSYLQTKSVWTKLA</sequence>
<proteinExistence type="inferred from homology"/>
<accession>A0A193LES7</accession>
<dbReference type="Pfam" id="PF00171">
    <property type="entry name" value="Aldedh"/>
    <property type="match status" value="1"/>
</dbReference>
<organism evidence="4 5">
    <name type="scientific">Woeseia oceani</name>
    <dbReference type="NCBI Taxonomy" id="1548547"/>
    <lineage>
        <taxon>Bacteria</taxon>
        <taxon>Pseudomonadati</taxon>
        <taxon>Pseudomonadota</taxon>
        <taxon>Gammaproteobacteria</taxon>
        <taxon>Woeseiales</taxon>
        <taxon>Woeseiaceae</taxon>
        <taxon>Woeseia</taxon>
    </lineage>
</organism>
<dbReference type="RefSeq" id="WP_068614779.1">
    <property type="nucleotide sequence ID" value="NZ_CP016268.1"/>
</dbReference>
<feature type="domain" description="Aldehyde dehydrogenase" evidence="3">
    <location>
        <begin position="35"/>
        <end position="492"/>
    </location>
</feature>
<evidence type="ECO:0000313" key="4">
    <source>
        <dbReference type="EMBL" id="ANO51012.1"/>
    </source>
</evidence>
<dbReference type="FunFam" id="3.40.309.10:FF:000012">
    <property type="entry name" value="Betaine aldehyde dehydrogenase"/>
    <property type="match status" value="1"/>
</dbReference>
<name>A0A193LES7_9GAMM</name>
<dbReference type="Gene3D" id="3.40.605.10">
    <property type="entry name" value="Aldehyde Dehydrogenase, Chain A, domain 1"/>
    <property type="match status" value="1"/>
</dbReference>
<dbReference type="InterPro" id="IPR015590">
    <property type="entry name" value="Aldehyde_DH_dom"/>
</dbReference>
<keyword evidence="5" id="KW-1185">Reference proteome</keyword>
<dbReference type="EMBL" id="CP016268">
    <property type="protein sequence ID" value="ANO51012.1"/>
    <property type="molecule type" value="Genomic_DNA"/>
</dbReference>